<name>A0AAW1RWF9_9CHLO</name>
<dbReference type="SUPFAM" id="SSF55895">
    <property type="entry name" value="Ribonuclease Rh-like"/>
    <property type="match status" value="1"/>
</dbReference>
<keyword evidence="8" id="KW-1185">Reference proteome</keyword>
<evidence type="ECO:0000256" key="3">
    <source>
        <dbReference type="ARBA" id="ARBA00022723"/>
    </source>
</evidence>
<feature type="domain" description="Alcohol dehydrogenase-like N-terminal" evidence="6">
    <location>
        <begin position="24"/>
        <end position="144"/>
    </location>
</feature>
<gene>
    <name evidence="7" type="ORF">WJX81_001599</name>
</gene>
<evidence type="ECO:0000313" key="7">
    <source>
        <dbReference type="EMBL" id="KAK9838103.1"/>
    </source>
</evidence>
<proteinExistence type="inferred from homology"/>
<accession>A0AAW1RWF9</accession>
<dbReference type="InterPro" id="IPR013154">
    <property type="entry name" value="ADH-like_N"/>
</dbReference>
<comment type="similarity">
    <text evidence="2 5">Belongs to the RNase T2 family.</text>
</comment>
<evidence type="ECO:0000259" key="6">
    <source>
        <dbReference type="Pfam" id="PF08240"/>
    </source>
</evidence>
<dbReference type="InterPro" id="IPR036430">
    <property type="entry name" value="RNase_T2-like_sf"/>
</dbReference>
<dbReference type="Gene3D" id="3.90.730.10">
    <property type="entry name" value="Ribonuclease T2-like"/>
    <property type="match status" value="1"/>
</dbReference>
<dbReference type="GO" id="GO:0033897">
    <property type="term" value="F:ribonuclease T2 activity"/>
    <property type="evidence" value="ECO:0007669"/>
    <property type="project" value="InterPro"/>
</dbReference>
<keyword evidence="4" id="KW-0862">Zinc</keyword>
<evidence type="ECO:0000256" key="1">
    <source>
        <dbReference type="ARBA" id="ARBA00001947"/>
    </source>
</evidence>
<evidence type="ECO:0000256" key="2">
    <source>
        <dbReference type="ARBA" id="ARBA00007469"/>
    </source>
</evidence>
<evidence type="ECO:0000313" key="8">
    <source>
        <dbReference type="Proteomes" id="UP001445335"/>
    </source>
</evidence>
<dbReference type="InterPro" id="IPR036291">
    <property type="entry name" value="NAD(P)-bd_dom_sf"/>
</dbReference>
<dbReference type="Gene3D" id="3.90.180.10">
    <property type="entry name" value="Medium-chain alcohol dehydrogenases, catalytic domain"/>
    <property type="match status" value="1"/>
</dbReference>
<reference evidence="7 8" key="1">
    <citation type="journal article" date="2024" name="Nat. Commun.">
        <title>Phylogenomics reveals the evolutionary origins of lichenization in chlorophyte algae.</title>
        <authorList>
            <person name="Puginier C."/>
            <person name="Libourel C."/>
            <person name="Otte J."/>
            <person name="Skaloud P."/>
            <person name="Haon M."/>
            <person name="Grisel S."/>
            <person name="Petersen M."/>
            <person name="Berrin J.G."/>
            <person name="Delaux P.M."/>
            <person name="Dal Grande F."/>
            <person name="Keller J."/>
        </authorList>
    </citation>
    <scope>NUCLEOTIDE SEQUENCE [LARGE SCALE GENOMIC DNA]</scope>
    <source>
        <strain evidence="7 8">SAG 245.80</strain>
    </source>
</reference>
<dbReference type="Gene3D" id="3.40.50.720">
    <property type="entry name" value="NAD(P)-binding Rossmann-like Domain"/>
    <property type="match status" value="1"/>
</dbReference>
<evidence type="ECO:0000256" key="5">
    <source>
        <dbReference type="RuleBase" id="RU004328"/>
    </source>
</evidence>
<protein>
    <recommendedName>
        <fullName evidence="6">Alcohol dehydrogenase-like N-terminal domain-containing protein</fullName>
    </recommendedName>
</protein>
<dbReference type="Pfam" id="PF00445">
    <property type="entry name" value="Ribonuclease_T2"/>
    <property type="match status" value="1"/>
</dbReference>
<keyword evidence="3" id="KW-0479">Metal-binding</keyword>
<sequence length="554" mass="59662">MLACTFQGIHNVSVCERPVPELQGPGEALVKVSVAAVCGSDLHPYLGREVGLDLNTTMGHEFVGHVLQVSEGVTRLAVGERVVSAFTLSCGNCWFCTQRLTCRCSHPGWGARVFGWVQGGVGLEGAQAEYVRVPLAESTLVPVPAGVNDEQALLCGDVLATGWFCAERGRISELAAAQGSVAVAVLGLGPVGLMAVVAACELGASQVFAVDTVPERLELAREFGATPLSLAAPQVLETVGSQAAVRLAYELIRPGGTISSVGVHTEREWGFTPVGGYDKNVTYSNGRCPARALMDRLLQFVQASAVDVTRVFTHRVPLADGVAVAAAYEPAPSDIDHLRRFTTSPEHGLKLAEFGISGLWPAVDASEASPYVTFCSGPEVPRFEHRDQISYLLPKLREQWPWYDDTVDELFYAQVFEKHGSCNTNKLSVPAYFSTGLELHRRYPFLESLEEASIVPSVTQRYEVAKLQRIMVSFWGVRPLVKCSCPGGWRSECEEAPLDSILICIDADLNAIDCDSVCTGPGCERTNCKRTSYYPLAQRQGGLVARSAGVPLAA</sequence>
<dbReference type="GO" id="GO:0046872">
    <property type="term" value="F:metal ion binding"/>
    <property type="evidence" value="ECO:0007669"/>
    <property type="project" value="UniProtKB-KW"/>
</dbReference>
<dbReference type="AlphaFoldDB" id="A0AAW1RWF9"/>
<organism evidence="7 8">
    <name type="scientific">Elliptochloris bilobata</name>
    <dbReference type="NCBI Taxonomy" id="381761"/>
    <lineage>
        <taxon>Eukaryota</taxon>
        <taxon>Viridiplantae</taxon>
        <taxon>Chlorophyta</taxon>
        <taxon>core chlorophytes</taxon>
        <taxon>Trebouxiophyceae</taxon>
        <taxon>Trebouxiophyceae incertae sedis</taxon>
        <taxon>Elliptochloris clade</taxon>
        <taxon>Elliptochloris</taxon>
    </lineage>
</organism>
<dbReference type="Pfam" id="PF08240">
    <property type="entry name" value="ADH_N"/>
    <property type="match status" value="1"/>
</dbReference>
<comment type="caution">
    <text evidence="7">The sequence shown here is derived from an EMBL/GenBank/DDBJ whole genome shotgun (WGS) entry which is preliminary data.</text>
</comment>
<dbReference type="InterPro" id="IPR001568">
    <property type="entry name" value="RNase_T2-like"/>
</dbReference>
<dbReference type="Proteomes" id="UP001445335">
    <property type="component" value="Unassembled WGS sequence"/>
</dbReference>
<dbReference type="GO" id="GO:0003723">
    <property type="term" value="F:RNA binding"/>
    <property type="evidence" value="ECO:0007669"/>
    <property type="project" value="InterPro"/>
</dbReference>
<dbReference type="InterPro" id="IPR011032">
    <property type="entry name" value="GroES-like_sf"/>
</dbReference>
<dbReference type="PANTHER" id="PTHR42813">
    <property type="entry name" value="ZINC-TYPE ALCOHOL DEHYDROGENASE-LIKE"/>
    <property type="match status" value="1"/>
</dbReference>
<dbReference type="PANTHER" id="PTHR42813:SF2">
    <property type="entry name" value="DEHYDROGENASE, ZINC-CONTAINING, PUTATIVE (AFU_ORTHOLOGUE AFUA_2G02810)-RELATED"/>
    <property type="match status" value="1"/>
</dbReference>
<comment type="cofactor">
    <cofactor evidence="1">
        <name>Zn(2+)</name>
        <dbReference type="ChEBI" id="CHEBI:29105"/>
    </cofactor>
</comment>
<dbReference type="SUPFAM" id="SSF50129">
    <property type="entry name" value="GroES-like"/>
    <property type="match status" value="1"/>
</dbReference>
<dbReference type="EMBL" id="JALJOU010000020">
    <property type="protein sequence ID" value="KAK9838103.1"/>
    <property type="molecule type" value="Genomic_DNA"/>
</dbReference>
<dbReference type="SUPFAM" id="SSF51735">
    <property type="entry name" value="NAD(P)-binding Rossmann-fold domains"/>
    <property type="match status" value="1"/>
</dbReference>
<evidence type="ECO:0000256" key="4">
    <source>
        <dbReference type="ARBA" id="ARBA00022833"/>
    </source>
</evidence>